<dbReference type="EMBL" id="JABDHM010000022">
    <property type="protein sequence ID" value="KAF5223117.1"/>
    <property type="molecule type" value="Genomic_DNA"/>
</dbReference>
<feature type="compositionally biased region" description="Basic and acidic residues" evidence="1">
    <location>
        <begin position="89"/>
        <end position="107"/>
    </location>
</feature>
<feature type="compositionally biased region" description="Acidic residues" evidence="1">
    <location>
        <begin position="112"/>
        <end position="125"/>
    </location>
</feature>
<feature type="signal peptide" evidence="2">
    <location>
        <begin position="1"/>
        <end position="19"/>
    </location>
</feature>
<feature type="chain" id="PRO_5029521276" evidence="2">
    <location>
        <begin position="20"/>
        <end position="237"/>
    </location>
</feature>
<sequence>MFFLFDILCVCVFARPGEGREAILERHVSCVEMSRLVVHKESLPAQVGIKRRRTPAVAPASPTAVGREKDVGKKTFPATDDGDGNTTDNNRREPEETNDGEADRAHPVDSVSEGEEESSEDEEMMELERERRRIEQLHQEKQRTKDEKTCGGSAAAAPPVQATRAGNNNNNNGNSTTVGGVSSYNHDVLFRRREWREQNIVTAADGAKDSKKARWEAVHNSAQRSAAFRHFMKNHFK</sequence>
<dbReference type="Proteomes" id="UP000583944">
    <property type="component" value="Unassembled WGS sequence"/>
</dbReference>
<feature type="region of interest" description="Disordered" evidence="1">
    <location>
        <begin position="49"/>
        <end position="180"/>
    </location>
</feature>
<name>A0A7J6Y8S3_TRYCR</name>
<dbReference type="VEuPathDB" id="TriTrypDB:BCY84_16256"/>
<gene>
    <name evidence="3" type="ORF">ECC02_003944</name>
</gene>
<dbReference type="AlphaFoldDB" id="A0A7J6Y8S3"/>
<organism evidence="3 4">
    <name type="scientific">Trypanosoma cruzi</name>
    <dbReference type="NCBI Taxonomy" id="5693"/>
    <lineage>
        <taxon>Eukaryota</taxon>
        <taxon>Discoba</taxon>
        <taxon>Euglenozoa</taxon>
        <taxon>Kinetoplastea</taxon>
        <taxon>Metakinetoplastina</taxon>
        <taxon>Trypanosomatida</taxon>
        <taxon>Trypanosomatidae</taxon>
        <taxon>Trypanosoma</taxon>
        <taxon>Schizotrypanum</taxon>
    </lineage>
</organism>
<comment type="caution">
    <text evidence="3">The sequence shown here is derived from an EMBL/GenBank/DDBJ whole genome shotgun (WGS) entry which is preliminary data.</text>
</comment>
<dbReference type="VEuPathDB" id="TriTrypDB:ECC02_003944"/>
<reference evidence="3 4" key="1">
    <citation type="journal article" date="2019" name="Genome Biol. Evol.">
        <title>Nanopore Sequencing Significantly Improves Genome Assembly of the Protozoan Parasite Trypanosoma cruzi.</title>
        <authorList>
            <person name="Diaz-Viraque F."/>
            <person name="Pita S."/>
            <person name="Greif G."/>
            <person name="de Souza R.C.M."/>
            <person name="Iraola G."/>
            <person name="Robello C."/>
        </authorList>
    </citation>
    <scope>NUCLEOTIDE SEQUENCE [LARGE SCALE GENOMIC DNA]</scope>
    <source>
        <strain evidence="3 4">Berenice</strain>
    </source>
</reference>
<feature type="compositionally biased region" description="Low complexity" evidence="1">
    <location>
        <begin position="166"/>
        <end position="180"/>
    </location>
</feature>
<evidence type="ECO:0000313" key="4">
    <source>
        <dbReference type="Proteomes" id="UP000583944"/>
    </source>
</evidence>
<protein>
    <submittedName>
        <fullName evidence="3">Uncharacterized protein</fullName>
    </submittedName>
</protein>
<evidence type="ECO:0000313" key="3">
    <source>
        <dbReference type="EMBL" id="KAF5223117.1"/>
    </source>
</evidence>
<evidence type="ECO:0000256" key="2">
    <source>
        <dbReference type="SAM" id="SignalP"/>
    </source>
</evidence>
<proteinExistence type="predicted"/>
<feature type="compositionally biased region" description="Basic and acidic residues" evidence="1">
    <location>
        <begin position="126"/>
        <end position="149"/>
    </location>
</feature>
<keyword evidence="2" id="KW-0732">Signal</keyword>
<feature type="compositionally biased region" description="Low complexity" evidence="1">
    <location>
        <begin position="55"/>
        <end position="65"/>
    </location>
</feature>
<accession>A0A7J6Y8S3</accession>
<evidence type="ECO:0000256" key="1">
    <source>
        <dbReference type="SAM" id="MobiDB-lite"/>
    </source>
</evidence>